<feature type="domain" description="FAD-binding" evidence="5">
    <location>
        <begin position="6"/>
        <end position="44"/>
    </location>
</feature>
<sequence length="378" mass="40672">MNDAFHVAIVGAGPGGLCLAQALTRAGIRCDVYERDGSANERTQGYRIRIDAAGQRALAKSLTPAMDHALRLTASLATSPGQILDTQLQPINAQRPDSWQDDEEQSDLGIHRQSLREVLMTGIRDRVHFGHAFAGYDTLDDGRVRVAFDNTTSVTTDVLVGADGVHSRVRTMLAPEATPTLTDAVCLYGRSTPHAHEALMDGTRIILAQDCAAIIEAMRFRHDLPDTVSPVDDYLYWALLTTRERLDLSAALAGDVPVAIERITHAWHPTLRSVMCGSGPSDIAIAPVRTGRTDVRWKRGRATLLGDAIHAMSPAGGRGANMALEDAVALAACLAGAPANPYGLTHALDRYEAEMRRRADEAIAVSVAGMDRLLGKTT</sequence>
<dbReference type="Pfam" id="PF01494">
    <property type="entry name" value="FAD_binding_3"/>
    <property type="match status" value="2"/>
</dbReference>
<feature type="domain" description="FAD-binding" evidence="5">
    <location>
        <begin position="144"/>
        <end position="363"/>
    </location>
</feature>
<comment type="caution">
    <text evidence="6">The sequence shown here is derived from an EMBL/GenBank/DDBJ whole genome shotgun (WGS) entry which is preliminary data.</text>
</comment>
<keyword evidence="7" id="KW-1185">Reference proteome</keyword>
<dbReference type="GO" id="GO:0071949">
    <property type="term" value="F:FAD binding"/>
    <property type="evidence" value="ECO:0007669"/>
    <property type="project" value="InterPro"/>
</dbReference>
<accession>A0A7X5ZGJ7</accession>
<dbReference type="Gene3D" id="3.50.50.60">
    <property type="entry name" value="FAD/NAD(P)-binding domain"/>
    <property type="match status" value="1"/>
</dbReference>
<protein>
    <submittedName>
        <fullName evidence="6">FAD-dependent monooxygenase</fullName>
    </submittedName>
</protein>
<dbReference type="SUPFAM" id="SSF51905">
    <property type="entry name" value="FAD/NAD(P)-binding domain"/>
    <property type="match status" value="1"/>
</dbReference>
<dbReference type="GO" id="GO:0004497">
    <property type="term" value="F:monooxygenase activity"/>
    <property type="evidence" value="ECO:0007669"/>
    <property type="project" value="UniProtKB-KW"/>
</dbReference>
<dbReference type="EMBL" id="JAARLZ010000001">
    <property type="protein sequence ID" value="NII04818.1"/>
    <property type="molecule type" value="Genomic_DNA"/>
</dbReference>
<dbReference type="Proteomes" id="UP000490980">
    <property type="component" value="Unassembled WGS sequence"/>
</dbReference>
<evidence type="ECO:0000256" key="2">
    <source>
        <dbReference type="ARBA" id="ARBA00022827"/>
    </source>
</evidence>
<evidence type="ECO:0000256" key="1">
    <source>
        <dbReference type="ARBA" id="ARBA00022630"/>
    </source>
</evidence>
<organism evidence="6 7">
    <name type="scientific">Luteibacter anthropi</name>
    <dbReference type="NCBI Taxonomy" id="564369"/>
    <lineage>
        <taxon>Bacteria</taxon>
        <taxon>Pseudomonadati</taxon>
        <taxon>Pseudomonadota</taxon>
        <taxon>Gammaproteobacteria</taxon>
        <taxon>Lysobacterales</taxon>
        <taxon>Rhodanobacteraceae</taxon>
        <taxon>Luteibacter</taxon>
    </lineage>
</organism>
<dbReference type="AlphaFoldDB" id="A0A7X5ZGJ7"/>
<dbReference type="PRINTS" id="PR00420">
    <property type="entry name" value="RNGMNOXGNASE"/>
</dbReference>
<keyword evidence="4 6" id="KW-0503">Monooxygenase</keyword>
<evidence type="ECO:0000256" key="4">
    <source>
        <dbReference type="ARBA" id="ARBA00023033"/>
    </source>
</evidence>
<evidence type="ECO:0000313" key="6">
    <source>
        <dbReference type="EMBL" id="NII04818.1"/>
    </source>
</evidence>
<dbReference type="PANTHER" id="PTHR47178">
    <property type="entry name" value="MONOOXYGENASE, FAD-BINDING"/>
    <property type="match status" value="1"/>
</dbReference>
<dbReference type="RefSeq" id="WP_166945468.1">
    <property type="nucleotide sequence ID" value="NZ_JAARLZ010000001.1"/>
</dbReference>
<name>A0A7X5ZGJ7_9GAMM</name>
<gene>
    <name evidence="6" type="ORF">HBF25_00300</name>
</gene>
<evidence type="ECO:0000256" key="3">
    <source>
        <dbReference type="ARBA" id="ARBA00023002"/>
    </source>
</evidence>
<evidence type="ECO:0000313" key="7">
    <source>
        <dbReference type="Proteomes" id="UP000490980"/>
    </source>
</evidence>
<proteinExistence type="predicted"/>
<reference evidence="6 7" key="1">
    <citation type="submission" date="2020-03" db="EMBL/GenBank/DDBJ databases">
        <authorList>
            <person name="Lai Q."/>
        </authorList>
    </citation>
    <scope>NUCLEOTIDE SEQUENCE [LARGE SCALE GENOMIC DNA]</scope>
    <source>
        <strain evidence="6 7">CCUG 25036</strain>
    </source>
</reference>
<keyword evidence="1" id="KW-0285">Flavoprotein</keyword>
<dbReference type="InterPro" id="IPR036188">
    <property type="entry name" value="FAD/NAD-bd_sf"/>
</dbReference>
<dbReference type="PANTHER" id="PTHR47178:SF5">
    <property type="entry name" value="FAD-BINDING DOMAIN-CONTAINING PROTEIN"/>
    <property type="match status" value="1"/>
</dbReference>
<keyword evidence="2" id="KW-0274">FAD</keyword>
<keyword evidence="3" id="KW-0560">Oxidoreductase</keyword>
<dbReference type="InterPro" id="IPR002938">
    <property type="entry name" value="FAD-bd"/>
</dbReference>
<evidence type="ECO:0000259" key="5">
    <source>
        <dbReference type="Pfam" id="PF01494"/>
    </source>
</evidence>